<dbReference type="WBParaSite" id="PSU_v2.g9807.t1">
    <property type="protein sequence ID" value="PSU_v2.g9807.t1"/>
    <property type="gene ID" value="PSU_v2.g9807"/>
</dbReference>
<evidence type="ECO:0000256" key="2">
    <source>
        <dbReference type="SAM" id="Phobius"/>
    </source>
</evidence>
<evidence type="ECO:0000259" key="3">
    <source>
        <dbReference type="SMART" id="SM00198"/>
    </source>
</evidence>
<dbReference type="InterPro" id="IPR035940">
    <property type="entry name" value="CAP_sf"/>
</dbReference>
<evidence type="ECO:0000313" key="5">
    <source>
        <dbReference type="WBParaSite" id="PSU_v2.g9807.t1"/>
    </source>
</evidence>
<accession>A0A914ZDQ1</accession>
<feature type="transmembrane region" description="Helical" evidence="2">
    <location>
        <begin position="251"/>
        <end position="271"/>
    </location>
</feature>
<dbReference type="Gene3D" id="3.40.33.10">
    <property type="entry name" value="CAP"/>
    <property type="match status" value="1"/>
</dbReference>
<dbReference type="CDD" id="cd05380">
    <property type="entry name" value="CAP_euk"/>
    <property type="match status" value="1"/>
</dbReference>
<keyword evidence="4" id="KW-1185">Reference proteome</keyword>
<evidence type="ECO:0000256" key="1">
    <source>
        <dbReference type="SAM" id="MobiDB-lite"/>
    </source>
</evidence>
<dbReference type="InterPro" id="IPR001283">
    <property type="entry name" value="CRISP-related"/>
</dbReference>
<feature type="compositionally biased region" description="Low complexity" evidence="1">
    <location>
        <begin position="326"/>
        <end position="350"/>
    </location>
</feature>
<feature type="compositionally biased region" description="Polar residues" evidence="1">
    <location>
        <begin position="358"/>
        <end position="367"/>
    </location>
</feature>
<feature type="domain" description="SCP" evidence="3">
    <location>
        <begin position="93"/>
        <end position="244"/>
    </location>
</feature>
<dbReference type="Proteomes" id="UP000887577">
    <property type="component" value="Unplaced"/>
</dbReference>
<organism evidence="4 5">
    <name type="scientific">Panagrolaimus superbus</name>
    <dbReference type="NCBI Taxonomy" id="310955"/>
    <lineage>
        <taxon>Eukaryota</taxon>
        <taxon>Metazoa</taxon>
        <taxon>Ecdysozoa</taxon>
        <taxon>Nematoda</taxon>
        <taxon>Chromadorea</taxon>
        <taxon>Rhabditida</taxon>
        <taxon>Tylenchina</taxon>
        <taxon>Panagrolaimomorpha</taxon>
        <taxon>Panagrolaimoidea</taxon>
        <taxon>Panagrolaimidae</taxon>
        <taxon>Panagrolaimus</taxon>
    </lineage>
</organism>
<keyword evidence="2" id="KW-1133">Transmembrane helix</keyword>
<feature type="region of interest" description="Disordered" evidence="1">
    <location>
        <begin position="308"/>
        <end position="367"/>
    </location>
</feature>
<dbReference type="PRINTS" id="PR00837">
    <property type="entry name" value="V5TPXLIKE"/>
</dbReference>
<dbReference type="SMART" id="SM00198">
    <property type="entry name" value="SCP"/>
    <property type="match status" value="1"/>
</dbReference>
<dbReference type="InterPro" id="IPR014044">
    <property type="entry name" value="CAP_dom"/>
</dbReference>
<keyword evidence="2" id="KW-0472">Membrane</keyword>
<keyword evidence="2" id="KW-0812">Transmembrane</keyword>
<sequence>MTSLQINFFIVAITIVAFATTVYGFNVPSFIGEAQISHSGPTNSLYGHEKFYDEDHDEHDRVKRGMYFPQFQQQQWRQQQWPELLVSSEPPNEYLKMWITSEHNRYRQLVPATNMRMLYWSEELAASAQRHANRCDFRHSRDRVNVGENIWAAPYANYSDAVTRWFQEVNNPRCGCNHAYKHCCGHYIQGIRLPCRPQCKKVVWAQTNLIGCGFARCRDVWGIIGHGHHNVFVCHYNPQGNTLTTLSFLLLYYYVFICVPNLTIVCIVPAFNWASDVKPRCSECPADAPACYEGLCYKPTLQEIAGAKPGQISPNQEGQHDERNNDSPSTNTNTNSNNNNNINNNQMSNKSFKEDSYKGNSNDVRRR</sequence>
<dbReference type="SUPFAM" id="SSF55797">
    <property type="entry name" value="PR-1-like"/>
    <property type="match status" value="1"/>
</dbReference>
<protein>
    <submittedName>
        <fullName evidence="5">SCP domain-containing protein</fullName>
    </submittedName>
</protein>
<evidence type="ECO:0000313" key="4">
    <source>
        <dbReference type="Proteomes" id="UP000887577"/>
    </source>
</evidence>
<dbReference type="Pfam" id="PF00188">
    <property type="entry name" value="CAP"/>
    <property type="match status" value="1"/>
</dbReference>
<proteinExistence type="predicted"/>
<dbReference type="AlphaFoldDB" id="A0A914ZDQ1"/>
<dbReference type="PANTHER" id="PTHR10334">
    <property type="entry name" value="CYSTEINE-RICH SECRETORY PROTEIN-RELATED"/>
    <property type="match status" value="1"/>
</dbReference>
<name>A0A914ZDQ1_9BILA</name>
<reference evidence="5" key="1">
    <citation type="submission" date="2022-11" db="UniProtKB">
        <authorList>
            <consortium name="WormBaseParasite"/>
        </authorList>
    </citation>
    <scope>IDENTIFICATION</scope>
</reference>